<evidence type="ECO:0000313" key="2">
    <source>
        <dbReference type="EMBL" id="CRL60153.1"/>
    </source>
</evidence>
<dbReference type="Proteomes" id="UP000183920">
    <property type="component" value="Unassembled WGS sequence"/>
</dbReference>
<proteinExistence type="predicted"/>
<sequence>MSQKNTRIRDITPYSLRMPDTLKEKLMQRASKNGRSLNAEMVMILQSAVDEDSTPKNLNELSQLDPEKFKELFMETIKKIQGGEK</sequence>
<dbReference type="InterPro" id="IPR005569">
    <property type="entry name" value="Arc_DNA-bd_dom"/>
</dbReference>
<organism evidence="2 3">
    <name type="scientific">Proteus penneri</name>
    <dbReference type="NCBI Taxonomy" id="102862"/>
    <lineage>
        <taxon>Bacteria</taxon>
        <taxon>Pseudomonadati</taxon>
        <taxon>Pseudomonadota</taxon>
        <taxon>Gammaproteobacteria</taxon>
        <taxon>Enterobacterales</taxon>
        <taxon>Morganellaceae</taxon>
        <taxon>Proteus</taxon>
    </lineage>
</organism>
<gene>
    <name evidence="2" type="ORF">BN1804_00779</name>
</gene>
<dbReference type="InterPro" id="IPR010985">
    <property type="entry name" value="Ribbon_hlx_hlx"/>
</dbReference>
<evidence type="ECO:0000259" key="1">
    <source>
        <dbReference type="Pfam" id="PF03869"/>
    </source>
</evidence>
<accession>A0A0G4Q2W7</accession>
<dbReference type="InterPro" id="IPR013321">
    <property type="entry name" value="Arc_rbn_hlx_hlx"/>
</dbReference>
<evidence type="ECO:0000313" key="3">
    <source>
        <dbReference type="Proteomes" id="UP000183920"/>
    </source>
</evidence>
<reference evidence="3" key="1">
    <citation type="submission" date="2015-06" db="EMBL/GenBank/DDBJ databases">
        <authorList>
            <person name="Urmite Genomes"/>
        </authorList>
    </citation>
    <scope>NUCLEOTIDE SEQUENCE [LARGE SCALE GENOMIC DNA]</scope>
    <source>
        <strain evidence="3">CSUR P1867</strain>
    </source>
</reference>
<dbReference type="GO" id="GO:0043565">
    <property type="term" value="F:sequence-specific DNA binding"/>
    <property type="evidence" value="ECO:0007669"/>
    <property type="project" value="UniProtKB-ARBA"/>
</dbReference>
<name>A0A0G4Q2W7_9GAMM</name>
<feature type="domain" description="Arc-like DNA binding" evidence="1">
    <location>
        <begin position="12"/>
        <end position="52"/>
    </location>
</feature>
<dbReference type="GO" id="GO:0006355">
    <property type="term" value="P:regulation of DNA-templated transcription"/>
    <property type="evidence" value="ECO:0007669"/>
    <property type="project" value="InterPro"/>
</dbReference>
<dbReference type="Pfam" id="PF03869">
    <property type="entry name" value="Arc"/>
    <property type="match status" value="1"/>
</dbReference>
<dbReference type="SUPFAM" id="SSF47598">
    <property type="entry name" value="Ribbon-helix-helix"/>
    <property type="match status" value="1"/>
</dbReference>
<dbReference type="RefSeq" id="WP_060556276.1">
    <property type="nucleotide sequence ID" value="NZ_CVRY01000002.1"/>
</dbReference>
<dbReference type="AlphaFoldDB" id="A0A0G4Q2W7"/>
<protein>
    <submittedName>
        <fullName evidence="2">Arc-like DNA binding domain protein</fullName>
    </submittedName>
</protein>
<dbReference type="Gene3D" id="1.10.1220.10">
    <property type="entry name" value="Met repressor-like"/>
    <property type="match status" value="1"/>
</dbReference>
<dbReference type="EMBL" id="CVRY01000002">
    <property type="protein sequence ID" value="CRL60153.1"/>
    <property type="molecule type" value="Genomic_DNA"/>
</dbReference>